<evidence type="ECO:0000256" key="4">
    <source>
        <dbReference type="ARBA" id="ARBA00023128"/>
    </source>
</evidence>
<keyword evidence="4" id="KW-0496">Mitochondrion</keyword>
<feature type="domain" description="Prokaryotic-type class I peptide chain release factors" evidence="6">
    <location>
        <begin position="7"/>
        <end position="105"/>
    </location>
</feature>
<evidence type="ECO:0000256" key="3">
    <source>
        <dbReference type="ARBA" id="ARBA00022946"/>
    </source>
</evidence>
<dbReference type="GO" id="GO:0032543">
    <property type="term" value="P:mitochondrial translation"/>
    <property type="evidence" value="ECO:0007669"/>
    <property type="project" value="UniProtKB-ARBA"/>
</dbReference>
<feature type="compositionally biased region" description="Basic and acidic residues" evidence="5">
    <location>
        <begin position="70"/>
        <end position="84"/>
    </location>
</feature>
<evidence type="ECO:0000313" key="7">
    <source>
        <dbReference type="EMBL" id="CAF9906294.1"/>
    </source>
</evidence>
<gene>
    <name evidence="7" type="ORF">IMSHALPRED_004159</name>
</gene>
<dbReference type="EMBL" id="CAJPDT010000002">
    <property type="protein sequence ID" value="CAF9906294.1"/>
    <property type="molecule type" value="Genomic_DNA"/>
</dbReference>
<feature type="compositionally biased region" description="Polar residues" evidence="5">
    <location>
        <begin position="44"/>
        <end position="53"/>
    </location>
</feature>
<comment type="subcellular location">
    <subcellularLocation>
        <location evidence="1">Mitochondrion</location>
    </subcellularLocation>
</comment>
<comment type="similarity">
    <text evidence="2">Belongs to the prokaryotic/mitochondrial release factor family.</text>
</comment>
<dbReference type="PANTHER" id="PTHR46203">
    <property type="entry name" value="PROBABLE PEPTIDE CHAIN RELEASE FACTOR C12ORF65"/>
    <property type="match status" value="1"/>
</dbReference>
<organism evidence="7 8">
    <name type="scientific">Imshaugia aleurites</name>
    <dbReference type="NCBI Taxonomy" id="172621"/>
    <lineage>
        <taxon>Eukaryota</taxon>
        <taxon>Fungi</taxon>
        <taxon>Dikarya</taxon>
        <taxon>Ascomycota</taxon>
        <taxon>Pezizomycotina</taxon>
        <taxon>Lecanoromycetes</taxon>
        <taxon>OSLEUM clade</taxon>
        <taxon>Lecanoromycetidae</taxon>
        <taxon>Lecanorales</taxon>
        <taxon>Lecanorineae</taxon>
        <taxon>Parmeliaceae</taxon>
        <taxon>Imshaugia</taxon>
    </lineage>
</organism>
<evidence type="ECO:0000256" key="1">
    <source>
        <dbReference type="ARBA" id="ARBA00004173"/>
    </source>
</evidence>
<dbReference type="Pfam" id="PF00472">
    <property type="entry name" value="RF-1"/>
    <property type="match status" value="1"/>
</dbReference>
<comment type="caution">
    <text evidence="7">The sequence shown here is derived from an EMBL/GenBank/DDBJ whole genome shotgun (WGS) entry which is preliminary data.</text>
</comment>
<dbReference type="GO" id="GO:0005739">
    <property type="term" value="C:mitochondrion"/>
    <property type="evidence" value="ECO:0007669"/>
    <property type="project" value="UniProtKB-SubCell"/>
</dbReference>
<dbReference type="GO" id="GO:0003747">
    <property type="term" value="F:translation release factor activity"/>
    <property type="evidence" value="ECO:0007669"/>
    <property type="project" value="InterPro"/>
</dbReference>
<keyword evidence="3" id="KW-0809">Transit peptide</keyword>
<name>A0A8H3IAF0_9LECA</name>
<dbReference type="FunFam" id="3.30.160.20:FF:000065">
    <property type="entry name" value="Peptidyl-tRNA hydrolase domain protein"/>
    <property type="match status" value="1"/>
</dbReference>
<feature type="compositionally biased region" description="Basic residues" evidence="5">
    <location>
        <begin position="85"/>
        <end position="102"/>
    </location>
</feature>
<evidence type="ECO:0000313" key="8">
    <source>
        <dbReference type="Proteomes" id="UP000664534"/>
    </source>
</evidence>
<dbReference type="PANTHER" id="PTHR46203:SF1">
    <property type="entry name" value="MITOCHONDRIAL TRANSLATION RELEASE FACTOR IN RESCUE"/>
    <property type="match status" value="1"/>
</dbReference>
<proteinExistence type="inferred from homology"/>
<evidence type="ECO:0000256" key="5">
    <source>
        <dbReference type="SAM" id="MobiDB-lite"/>
    </source>
</evidence>
<dbReference type="InterPro" id="IPR000352">
    <property type="entry name" value="Pep_chain_release_fac_I"/>
</dbReference>
<dbReference type="Proteomes" id="UP000664534">
    <property type="component" value="Unassembled WGS sequence"/>
</dbReference>
<evidence type="ECO:0000256" key="2">
    <source>
        <dbReference type="ARBA" id="ARBA00010835"/>
    </source>
</evidence>
<feature type="region of interest" description="Disordered" evidence="5">
    <location>
        <begin position="70"/>
        <end position="126"/>
    </location>
</feature>
<dbReference type="InterPro" id="IPR052405">
    <property type="entry name" value="Mito_Transl_Release_Factor"/>
</dbReference>
<keyword evidence="8" id="KW-1185">Reference proteome</keyword>
<dbReference type="OrthoDB" id="277888at2759"/>
<feature type="compositionally biased region" description="Basic and acidic residues" evidence="5">
    <location>
        <begin position="115"/>
        <end position="126"/>
    </location>
</feature>
<sequence length="126" mass="13981">MPPRLLLKEEDIEEAFLKGSGPGGQKINKTSSAVQLKHVPTGMTIKSQATRSRSQNRKIARHLLAEKIEAAEKGPESRTALKADIKRKKKASKSKKARRKYKTSQDGSEAEEEEATNHSDGIIEKM</sequence>
<dbReference type="InterPro" id="IPR045853">
    <property type="entry name" value="Pep_chain_release_fac_I_sf"/>
</dbReference>
<dbReference type="SUPFAM" id="SSF75620">
    <property type="entry name" value="Release factor"/>
    <property type="match status" value="1"/>
</dbReference>
<evidence type="ECO:0000259" key="6">
    <source>
        <dbReference type="Pfam" id="PF00472"/>
    </source>
</evidence>
<dbReference type="AlphaFoldDB" id="A0A8H3IAF0"/>
<accession>A0A8H3IAF0</accession>
<dbReference type="Gene3D" id="3.30.160.20">
    <property type="match status" value="1"/>
</dbReference>
<protein>
    <recommendedName>
        <fullName evidence="6">Prokaryotic-type class I peptide chain release factors domain-containing protein</fullName>
    </recommendedName>
</protein>
<feature type="region of interest" description="Disordered" evidence="5">
    <location>
        <begin position="16"/>
        <end position="57"/>
    </location>
</feature>
<reference evidence="7" key="1">
    <citation type="submission" date="2021-03" db="EMBL/GenBank/DDBJ databases">
        <authorList>
            <person name="Tagirdzhanova G."/>
        </authorList>
    </citation>
    <scope>NUCLEOTIDE SEQUENCE</scope>
</reference>